<evidence type="ECO:0000313" key="3">
    <source>
        <dbReference type="Proteomes" id="UP000287651"/>
    </source>
</evidence>
<comment type="caution">
    <text evidence="2">The sequence shown here is derived from an EMBL/GenBank/DDBJ whole genome shotgun (WGS) entry which is preliminary data.</text>
</comment>
<organism evidence="2 3">
    <name type="scientific">Ensete ventricosum</name>
    <name type="common">Abyssinian banana</name>
    <name type="synonym">Musa ensete</name>
    <dbReference type="NCBI Taxonomy" id="4639"/>
    <lineage>
        <taxon>Eukaryota</taxon>
        <taxon>Viridiplantae</taxon>
        <taxon>Streptophyta</taxon>
        <taxon>Embryophyta</taxon>
        <taxon>Tracheophyta</taxon>
        <taxon>Spermatophyta</taxon>
        <taxon>Magnoliopsida</taxon>
        <taxon>Liliopsida</taxon>
        <taxon>Zingiberales</taxon>
        <taxon>Musaceae</taxon>
        <taxon>Ensete</taxon>
    </lineage>
</organism>
<sequence>MAHTEATSRTCTHHDDAASRGHALNRRRPFPTCRMRTWQPSSANLIVLLFGMINEYSRRVSRGWFPGGSWKYSHGYAPGPWLTPLVRVIHTYPQRDMI</sequence>
<evidence type="ECO:0000313" key="2">
    <source>
        <dbReference type="EMBL" id="RRT52062.1"/>
    </source>
</evidence>
<reference evidence="2 3" key="1">
    <citation type="journal article" date="2014" name="Agronomy (Basel)">
        <title>A Draft Genome Sequence for Ensete ventricosum, the Drought-Tolerant Tree Against Hunger.</title>
        <authorList>
            <person name="Harrison J."/>
            <person name="Moore K.A."/>
            <person name="Paszkiewicz K."/>
            <person name="Jones T."/>
            <person name="Grant M."/>
            <person name="Ambacheew D."/>
            <person name="Muzemil S."/>
            <person name="Studholme D.J."/>
        </authorList>
    </citation>
    <scope>NUCLEOTIDE SEQUENCE [LARGE SCALE GENOMIC DNA]</scope>
</reference>
<protein>
    <submittedName>
        <fullName evidence="2">Uncharacterized protein</fullName>
    </submittedName>
</protein>
<proteinExistence type="predicted"/>
<feature type="region of interest" description="Disordered" evidence="1">
    <location>
        <begin position="1"/>
        <end position="23"/>
    </location>
</feature>
<dbReference type="AlphaFoldDB" id="A0A426YJZ8"/>
<dbReference type="EMBL" id="AMZH03011881">
    <property type="protein sequence ID" value="RRT52062.1"/>
    <property type="molecule type" value="Genomic_DNA"/>
</dbReference>
<evidence type="ECO:0000256" key="1">
    <source>
        <dbReference type="SAM" id="MobiDB-lite"/>
    </source>
</evidence>
<dbReference type="Proteomes" id="UP000287651">
    <property type="component" value="Unassembled WGS sequence"/>
</dbReference>
<feature type="compositionally biased region" description="Polar residues" evidence="1">
    <location>
        <begin position="1"/>
        <end position="10"/>
    </location>
</feature>
<gene>
    <name evidence="2" type="ORF">B296_00050709</name>
</gene>
<name>A0A426YJZ8_ENSVE</name>
<accession>A0A426YJZ8</accession>